<dbReference type="Pfam" id="PF07859">
    <property type="entry name" value="Abhydrolase_3"/>
    <property type="match status" value="1"/>
</dbReference>
<dbReference type="Proteomes" id="UP000053257">
    <property type="component" value="Unassembled WGS sequence"/>
</dbReference>
<dbReference type="EMBL" id="KN840447">
    <property type="protein sequence ID" value="KIP11336.1"/>
    <property type="molecule type" value="Genomic_DNA"/>
</dbReference>
<keyword evidence="7" id="KW-1185">Reference proteome</keyword>
<evidence type="ECO:0000313" key="6">
    <source>
        <dbReference type="EMBL" id="KIP11336.1"/>
    </source>
</evidence>
<proteinExistence type="inferred from homology"/>
<dbReference type="SUPFAM" id="SSF53474">
    <property type="entry name" value="alpha/beta-Hydrolases"/>
    <property type="match status" value="1"/>
</dbReference>
<evidence type="ECO:0000256" key="4">
    <source>
        <dbReference type="SAM" id="MobiDB-lite"/>
    </source>
</evidence>
<dbReference type="Gene3D" id="3.40.50.1820">
    <property type="entry name" value="alpha/beta hydrolase"/>
    <property type="match status" value="1"/>
</dbReference>
<evidence type="ECO:0000256" key="3">
    <source>
        <dbReference type="PROSITE-ProRule" id="PRU10038"/>
    </source>
</evidence>
<dbReference type="InterPro" id="IPR013094">
    <property type="entry name" value="AB_hydrolase_3"/>
</dbReference>
<dbReference type="PANTHER" id="PTHR48081:SF5">
    <property type="entry name" value="ALPHA_BETA HYDROLASE FOLD-3 DOMAIN-CONTAINING PROTEIN"/>
    <property type="match status" value="1"/>
</dbReference>
<feature type="compositionally biased region" description="Low complexity" evidence="4">
    <location>
        <begin position="571"/>
        <end position="585"/>
    </location>
</feature>
<evidence type="ECO:0000313" key="7">
    <source>
        <dbReference type="Proteomes" id="UP000053257"/>
    </source>
</evidence>
<feature type="active site" evidence="3">
    <location>
        <position position="279"/>
    </location>
</feature>
<feature type="region of interest" description="Disordered" evidence="4">
    <location>
        <begin position="563"/>
        <end position="587"/>
    </location>
</feature>
<accession>A0A0C3S5M7</accession>
<dbReference type="HOGENOM" id="CLU_004893_1_0_1"/>
<feature type="region of interest" description="Disordered" evidence="4">
    <location>
        <begin position="875"/>
        <end position="924"/>
    </location>
</feature>
<evidence type="ECO:0000256" key="1">
    <source>
        <dbReference type="ARBA" id="ARBA00010515"/>
    </source>
</evidence>
<protein>
    <recommendedName>
        <fullName evidence="5">Alpha/beta hydrolase fold-3 domain-containing protein</fullName>
    </recommendedName>
</protein>
<feature type="region of interest" description="Disordered" evidence="4">
    <location>
        <begin position="149"/>
        <end position="187"/>
    </location>
</feature>
<gene>
    <name evidence="6" type="ORF">PHLGIDRAFT_21763</name>
</gene>
<feature type="region of interest" description="Disordered" evidence="4">
    <location>
        <begin position="368"/>
        <end position="398"/>
    </location>
</feature>
<organism evidence="6 7">
    <name type="scientific">Phlebiopsis gigantea (strain 11061_1 CR5-6)</name>
    <name type="common">White-rot fungus</name>
    <name type="synonym">Peniophora gigantea</name>
    <dbReference type="NCBI Taxonomy" id="745531"/>
    <lineage>
        <taxon>Eukaryota</taxon>
        <taxon>Fungi</taxon>
        <taxon>Dikarya</taxon>
        <taxon>Basidiomycota</taxon>
        <taxon>Agaricomycotina</taxon>
        <taxon>Agaricomycetes</taxon>
        <taxon>Polyporales</taxon>
        <taxon>Phanerochaetaceae</taxon>
        <taxon>Phlebiopsis</taxon>
    </lineage>
</organism>
<evidence type="ECO:0000256" key="2">
    <source>
        <dbReference type="ARBA" id="ARBA00022801"/>
    </source>
</evidence>
<evidence type="ECO:0000259" key="5">
    <source>
        <dbReference type="Pfam" id="PF07859"/>
    </source>
</evidence>
<reference evidence="6 7" key="1">
    <citation type="journal article" date="2014" name="PLoS Genet.">
        <title>Analysis of the Phlebiopsis gigantea genome, transcriptome and secretome provides insight into its pioneer colonization strategies of wood.</title>
        <authorList>
            <person name="Hori C."/>
            <person name="Ishida T."/>
            <person name="Igarashi K."/>
            <person name="Samejima M."/>
            <person name="Suzuki H."/>
            <person name="Master E."/>
            <person name="Ferreira P."/>
            <person name="Ruiz-Duenas F.J."/>
            <person name="Held B."/>
            <person name="Canessa P."/>
            <person name="Larrondo L.F."/>
            <person name="Schmoll M."/>
            <person name="Druzhinina I.S."/>
            <person name="Kubicek C.P."/>
            <person name="Gaskell J.A."/>
            <person name="Kersten P."/>
            <person name="St John F."/>
            <person name="Glasner J."/>
            <person name="Sabat G."/>
            <person name="Splinter BonDurant S."/>
            <person name="Syed K."/>
            <person name="Yadav J."/>
            <person name="Mgbeahuruike A.C."/>
            <person name="Kovalchuk A."/>
            <person name="Asiegbu F.O."/>
            <person name="Lackner G."/>
            <person name="Hoffmeister D."/>
            <person name="Rencoret J."/>
            <person name="Gutierrez A."/>
            <person name="Sun H."/>
            <person name="Lindquist E."/>
            <person name="Barry K."/>
            <person name="Riley R."/>
            <person name="Grigoriev I.V."/>
            <person name="Henrissat B."/>
            <person name="Kues U."/>
            <person name="Berka R.M."/>
            <person name="Martinez A.T."/>
            <person name="Covert S.F."/>
            <person name="Blanchette R.A."/>
            <person name="Cullen D."/>
        </authorList>
    </citation>
    <scope>NUCLEOTIDE SEQUENCE [LARGE SCALE GENOMIC DNA]</scope>
    <source>
        <strain evidence="6 7">11061_1 CR5-6</strain>
    </source>
</reference>
<name>A0A0C3S5M7_PHLG1</name>
<comment type="similarity">
    <text evidence="1">Belongs to the 'GDXG' lipolytic enzyme family.</text>
</comment>
<dbReference type="InterPro" id="IPR050300">
    <property type="entry name" value="GDXG_lipolytic_enzyme"/>
</dbReference>
<dbReference type="STRING" id="745531.A0A0C3S5M7"/>
<feature type="region of interest" description="Disordered" evidence="4">
    <location>
        <begin position="602"/>
        <end position="682"/>
    </location>
</feature>
<dbReference type="OrthoDB" id="1662883at2759"/>
<dbReference type="PROSITE" id="PS01174">
    <property type="entry name" value="LIPASE_GDXG_SER"/>
    <property type="match status" value="1"/>
</dbReference>
<feature type="compositionally biased region" description="Polar residues" evidence="4">
    <location>
        <begin position="623"/>
        <end position="638"/>
    </location>
</feature>
<keyword evidence="2" id="KW-0378">Hydrolase</keyword>
<dbReference type="GO" id="GO:0016787">
    <property type="term" value="F:hydrolase activity"/>
    <property type="evidence" value="ECO:0007669"/>
    <property type="project" value="UniProtKB-KW"/>
</dbReference>
<sequence length="924" mass="101851">MVNALTRHTGVKIGPLLFETLVKHYFDRLVKESESQGRKSTNLRRDELLYDEAFNVVKTFLEASTKHTVEELQKFSNTRTPAPPWVHVVKLLVPMSCCDEAATIVIQALGGEEMTKHIVGGTKWWQVRGVKGVNAEWIATKKDWQEAKRRFKQRGAGRASNDDHARRSTSGSTDSGHEGVPQDAPPDYHPDMDEMRCILYTHGGGYYFGSVDQERYAIQRFARKINGRVFAINYRLAPQYPFPCALQDVLAAYLFLIRPPEGASHRPVNPAHIVVAGDSAGGGLTIALLQVLRDCGLPLPAGATLISPWCDLTHSFPSIHTNTATDVLPPYGLSFYKPSTLWPPPSDDLNTEVRERLRTRIRQAVRMTSKDPTTLASPIKSRPVTPSGGGNDLRLPQTGQTLHLGSTASLPHIPTDSRDQTVTCVTAAGETLQIQQQIHLYAPNYLLGHPLVSPVVSYMGGLCPLLIIAGDAEVLRDEIIYLAHKAADPTKFPITQEAQEMYPALKGIEERFGPTPVHLQVYDDAAHILPILFSFTTPAKYCFRAISSFTRHVTGLPPLTTSDSIGQIPVTLSPPTSPGLGTPSSDRFLSAEDVRLGGASERQLHAHSSPPSCEASPRPLTTPPQQRVSLRRTLSSHVSRAGLLFARGTQTPPRQASPPLAGVTPERDESGDAAGPRFFGSGMKNEDERHAGEAAVYLNGLVPGTMLRERVSTHGVIRALEPEDELSAFSLPPELIGVVSELAMRRYHDAHVRFARKFSGTTHTIEARRRRNLDTAHRDAQRSMQQLQAYFSGKEKSERFVGLKAGVPARGSWSWAWALDADERPPPSSIVARRDTQEAVELARIADQAVLSEEDVIMSGNNLWSLVVSFLTASPDKGHKHHDHSHDQQAADTRESNRERIRSRWAQLVSDRKKQPASSDPTSR</sequence>
<feature type="compositionally biased region" description="Basic and acidic residues" evidence="4">
    <location>
        <begin position="884"/>
        <end position="902"/>
    </location>
</feature>
<dbReference type="InterPro" id="IPR033140">
    <property type="entry name" value="Lipase_GDXG_put_SER_AS"/>
</dbReference>
<dbReference type="PANTHER" id="PTHR48081">
    <property type="entry name" value="AB HYDROLASE SUPERFAMILY PROTEIN C4A8.06C"/>
    <property type="match status" value="1"/>
</dbReference>
<dbReference type="InterPro" id="IPR029058">
    <property type="entry name" value="AB_hydrolase_fold"/>
</dbReference>
<dbReference type="AlphaFoldDB" id="A0A0C3S5M7"/>
<feature type="domain" description="Alpha/beta hydrolase fold-3" evidence="5">
    <location>
        <begin position="198"/>
        <end position="331"/>
    </location>
</feature>